<keyword evidence="3" id="KW-1185">Reference proteome</keyword>
<gene>
    <name evidence="2" type="ORF">LY90DRAFT_519593</name>
</gene>
<evidence type="ECO:0000313" key="2">
    <source>
        <dbReference type="EMBL" id="ORY02964.1"/>
    </source>
</evidence>
<reference evidence="2 3" key="1">
    <citation type="submission" date="2016-08" db="EMBL/GenBank/DDBJ databases">
        <title>A Parts List for Fungal Cellulosomes Revealed by Comparative Genomics.</title>
        <authorList>
            <consortium name="DOE Joint Genome Institute"/>
            <person name="Haitjema C.H."/>
            <person name="Gilmore S.P."/>
            <person name="Henske J.K."/>
            <person name="Solomon K.V."/>
            <person name="De Groot R."/>
            <person name="Kuo A."/>
            <person name="Mondo S.J."/>
            <person name="Salamov A.A."/>
            <person name="Labutti K."/>
            <person name="Zhao Z."/>
            <person name="Chiniquy J."/>
            <person name="Barry K."/>
            <person name="Brewer H.M."/>
            <person name="Purvine S.O."/>
            <person name="Wright A.T."/>
            <person name="Boxma B."/>
            <person name="Van Alen T."/>
            <person name="Hackstein J.H."/>
            <person name="Baker S.E."/>
            <person name="Grigoriev I.V."/>
            <person name="O'Malley M.A."/>
        </authorList>
    </citation>
    <scope>NUCLEOTIDE SEQUENCE [LARGE SCALE GENOMIC DNA]</scope>
    <source>
        <strain evidence="2 3">G1</strain>
    </source>
</reference>
<comment type="caution">
    <text evidence="2">The sequence shown here is derived from an EMBL/GenBank/DDBJ whole genome shotgun (WGS) entry which is preliminary data.</text>
</comment>
<dbReference type="InterPro" id="IPR001180">
    <property type="entry name" value="CNH_dom"/>
</dbReference>
<evidence type="ECO:0000259" key="1">
    <source>
        <dbReference type="PROSITE" id="PS50219"/>
    </source>
</evidence>
<dbReference type="Proteomes" id="UP000193920">
    <property type="component" value="Unassembled WGS sequence"/>
</dbReference>
<dbReference type="SUPFAM" id="SSF50978">
    <property type="entry name" value="WD40 repeat-like"/>
    <property type="match status" value="1"/>
</dbReference>
<dbReference type="STRING" id="1754190.A0A1Y1YYM0"/>
<sequence length="281" mass="32366">MISVRKYLKLFIIKDINIILSKSGKNNIISIHDITHIKNFKSLKNFENETRTKKLKVTKGCINFTVEKCENDIYICCLFSNSIHILKHDKKIDNKFLTIKNISINNIVNSLCIIHSKISSFPKLVICYHDKVDLCDISQTKNNNIFINLNKKKNHEIFESIIKEECGKLIRAINFKENILICYEKKGIIVSSSNLNKEIKTILWKQDIVEAGIIYDEYVVVCSRSIIDVFDINTGKIVHVFETKKESNRLLSLLITDPENLFVIANDKGTNICSLIRISLT</sequence>
<evidence type="ECO:0000313" key="3">
    <source>
        <dbReference type="Proteomes" id="UP000193920"/>
    </source>
</evidence>
<feature type="domain" description="CNH" evidence="1">
    <location>
        <begin position="1"/>
        <end position="256"/>
    </location>
</feature>
<dbReference type="EMBL" id="MCOG01000483">
    <property type="protein sequence ID" value="ORY02964.1"/>
    <property type="molecule type" value="Genomic_DNA"/>
</dbReference>
<dbReference type="InterPro" id="IPR036322">
    <property type="entry name" value="WD40_repeat_dom_sf"/>
</dbReference>
<protein>
    <recommendedName>
        <fullName evidence="1">CNH domain-containing protein</fullName>
    </recommendedName>
</protein>
<name>A0A1Y1YYM0_9FUNG</name>
<organism evidence="2 3">
    <name type="scientific">Neocallimastix californiae</name>
    <dbReference type="NCBI Taxonomy" id="1754190"/>
    <lineage>
        <taxon>Eukaryota</taxon>
        <taxon>Fungi</taxon>
        <taxon>Fungi incertae sedis</taxon>
        <taxon>Chytridiomycota</taxon>
        <taxon>Chytridiomycota incertae sedis</taxon>
        <taxon>Neocallimastigomycetes</taxon>
        <taxon>Neocallimastigales</taxon>
        <taxon>Neocallimastigaceae</taxon>
        <taxon>Neocallimastix</taxon>
    </lineage>
</organism>
<accession>A0A1Y1YYM0</accession>
<proteinExistence type="predicted"/>
<dbReference type="Pfam" id="PF00780">
    <property type="entry name" value="CNH"/>
    <property type="match status" value="1"/>
</dbReference>
<dbReference type="OrthoDB" id="8693905at2759"/>
<dbReference type="AlphaFoldDB" id="A0A1Y1YYM0"/>
<dbReference type="PROSITE" id="PS50219">
    <property type="entry name" value="CNH"/>
    <property type="match status" value="1"/>
</dbReference>